<dbReference type="EMBL" id="CP136862">
    <property type="protein sequence ID" value="WOJ90450.1"/>
    <property type="molecule type" value="Genomic_DNA"/>
</dbReference>
<dbReference type="InterPro" id="IPR024364">
    <property type="entry name" value="Baseplate_phage_T4-like"/>
</dbReference>
<dbReference type="Proteomes" id="UP001626536">
    <property type="component" value="Chromosome"/>
</dbReference>
<evidence type="ECO:0000313" key="1">
    <source>
        <dbReference type="EMBL" id="WOJ90450.1"/>
    </source>
</evidence>
<accession>A0ABZ0HVT1</accession>
<proteinExistence type="predicted"/>
<evidence type="ECO:0008006" key="3">
    <source>
        <dbReference type="Google" id="ProtNLM"/>
    </source>
</evidence>
<dbReference type="Pfam" id="PF12322">
    <property type="entry name" value="T4_baseplate"/>
    <property type="match status" value="1"/>
</dbReference>
<evidence type="ECO:0000313" key="2">
    <source>
        <dbReference type="Proteomes" id="UP001626536"/>
    </source>
</evidence>
<dbReference type="RefSeq" id="WP_407339910.1">
    <property type="nucleotide sequence ID" value="NZ_CP136862.1"/>
</dbReference>
<organism evidence="1 2">
    <name type="scientific">Methylocapsa polymorpha</name>
    <dbReference type="NCBI Taxonomy" id="3080828"/>
    <lineage>
        <taxon>Bacteria</taxon>
        <taxon>Pseudomonadati</taxon>
        <taxon>Pseudomonadota</taxon>
        <taxon>Alphaproteobacteria</taxon>
        <taxon>Hyphomicrobiales</taxon>
        <taxon>Beijerinckiaceae</taxon>
        <taxon>Methylocapsa</taxon>
    </lineage>
</organism>
<name>A0ABZ0HVT1_9HYPH</name>
<keyword evidence="2" id="KW-1185">Reference proteome</keyword>
<reference evidence="1 2" key="1">
    <citation type="submission" date="2023-10" db="EMBL/GenBank/DDBJ databases">
        <title>Novel methanotroph of the genus Methylocapsa from a subarctic wetland.</title>
        <authorList>
            <person name="Belova S.E."/>
            <person name="Oshkin I.Y."/>
            <person name="Miroshnikov K."/>
            <person name="Dedysh S.N."/>
        </authorList>
    </citation>
    <scope>NUCLEOTIDE SEQUENCE [LARGE SCALE GENOMIC DNA]</scope>
    <source>
        <strain evidence="1 2">RX1</strain>
    </source>
</reference>
<protein>
    <recommendedName>
        <fullName evidence="3">Phage baseplate protein</fullName>
    </recommendedName>
</protein>
<sequence length="245" mass="26973">MMTDGTAEMVRAYEDGLGASLGERGLILLRLVFPDETEASRASTPVGRRDAALLDLFSRMFGGVAEALTDCPRCGEKIEMEVPLDAIRAPAPTDESTRFTLTIDGGQIVYRLPNAGDLAALGAAKELGDVETARRALVRRCFVAKEDRSDLSEHDIERLAAAMSESVAKADPQAQVLLELDCPSCAARWSAPFDIVEFLWRRMEARVSVLLREVHVIASSYGWTEDEILALSPFRRRRYLELIGA</sequence>
<gene>
    <name evidence="1" type="ORF">RZS28_03905</name>
</gene>